<dbReference type="EMBL" id="QLTT01000015">
    <property type="protein sequence ID" value="RAS59248.1"/>
    <property type="molecule type" value="Genomic_DNA"/>
</dbReference>
<dbReference type="Pfam" id="PF00202">
    <property type="entry name" value="Aminotran_3"/>
    <property type="match status" value="1"/>
</dbReference>
<dbReference type="Gene3D" id="3.40.640.10">
    <property type="entry name" value="Type I PLP-dependent aspartate aminotransferase-like (Major domain)"/>
    <property type="match status" value="1"/>
</dbReference>
<dbReference type="InterPro" id="IPR045851">
    <property type="entry name" value="AMP-bd_C_sf"/>
</dbReference>
<feature type="domain" description="Ketosynthase family 3 (KS3)" evidence="11">
    <location>
        <begin position="1040"/>
        <end position="1474"/>
    </location>
</feature>
<dbReference type="PROSITE" id="PS52004">
    <property type="entry name" value="KS3_2"/>
    <property type="match status" value="2"/>
</dbReference>
<dbReference type="SUPFAM" id="SSF53383">
    <property type="entry name" value="PLP-dependent transferases"/>
    <property type="match status" value="1"/>
</dbReference>
<reference evidence="12 13" key="1">
    <citation type="submission" date="2018-06" db="EMBL/GenBank/DDBJ databases">
        <title>Genomic Encyclopedia of Type Strains, Phase IV (KMG-IV): sequencing the most valuable type-strain genomes for metagenomic binning, comparative biology and taxonomic classification.</title>
        <authorList>
            <person name="Goeker M."/>
        </authorList>
    </citation>
    <scope>NUCLEOTIDE SEQUENCE [LARGE SCALE GENOMIC DNA]</scope>
    <source>
        <strain evidence="12 13">DSM 45479</strain>
    </source>
</reference>
<dbReference type="InterPro" id="IPR016036">
    <property type="entry name" value="Malonyl_transacylase_ACP-bd"/>
</dbReference>
<dbReference type="InterPro" id="IPR015421">
    <property type="entry name" value="PyrdxlP-dep_Trfase_major"/>
</dbReference>
<dbReference type="CDD" id="cd08955">
    <property type="entry name" value="KR_2_FAS_SDR_x"/>
    <property type="match status" value="1"/>
</dbReference>
<dbReference type="SMART" id="SM00825">
    <property type="entry name" value="PKS_KS"/>
    <property type="match status" value="2"/>
</dbReference>
<evidence type="ECO:0000256" key="9">
    <source>
        <dbReference type="SAM" id="MobiDB-lite"/>
    </source>
</evidence>
<dbReference type="InterPro" id="IPR010071">
    <property type="entry name" value="AA_adenyl_dom"/>
</dbReference>
<dbReference type="Pfam" id="PF16197">
    <property type="entry name" value="KAsynt_C_assoc"/>
    <property type="match status" value="1"/>
</dbReference>
<dbReference type="PANTHER" id="PTHR43775">
    <property type="entry name" value="FATTY ACID SYNTHASE"/>
    <property type="match status" value="1"/>
</dbReference>
<dbReference type="Gene3D" id="3.30.70.3290">
    <property type="match status" value="1"/>
</dbReference>
<dbReference type="InterPro" id="IPR001242">
    <property type="entry name" value="Condensation_dom"/>
</dbReference>
<dbReference type="InterPro" id="IPR049704">
    <property type="entry name" value="Aminotrans_3_PPA_site"/>
</dbReference>
<dbReference type="Gene3D" id="1.10.1200.10">
    <property type="entry name" value="ACP-like"/>
    <property type="match status" value="3"/>
</dbReference>
<dbReference type="InterPro" id="IPR001227">
    <property type="entry name" value="Ac_transferase_dom_sf"/>
</dbReference>
<evidence type="ECO:0000313" key="12">
    <source>
        <dbReference type="EMBL" id="RAS59248.1"/>
    </source>
</evidence>
<evidence type="ECO:0000256" key="1">
    <source>
        <dbReference type="ARBA" id="ARBA00001957"/>
    </source>
</evidence>
<dbReference type="InterPro" id="IPR020841">
    <property type="entry name" value="PKS_Beta-ketoAc_synthase_dom"/>
</dbReference>
<dbReference type="InterPro" id="IPR018201">
    <property type="entry name" value="Ketoacyl_synth_AS"/>
</dbReference>
<dbReference type="InterPro" id="IPR016039">
    <property type="entry name" value="Thiolase-like"/>
</dbReference>
<comment type="cofactor">
    <cofactor evidence="1">
        <name>pantetheine 4'-phosphate</name>
        <dbReference type="ChEBI" id="CHEBI:47942"/>
    </cofactor>
</comment>
<dbReference type="InterPro" id="IPR009081">
    <property type="entry name" value="PP-bd_ACP"/>
</dbReference>
<sequence>MPDHEVFRASYEQERAYVTDRLTSGRTPGVHQALLVTGALSPETLTERAQRTAARHEILRTGLRDTANGLEQIIHQRCDIDLTVVTASEVDAHDVARTFVARPFDLGTAPLWRMLLVQVAADRQVLVLTMHPAVGDAGTLALVLAELLGTEPGPAGRYSAHAARQHAVDAETLAAHRNHWLSLLDGEPAPAQLPLSRPRPASGEHRAGRHCEPVPDQLLTDARQLADEASCSLSVVLAACFAALLHRYGARSEVVFGHHLPGDRPAGTAGPIGDVAVLRLAMSPGTGFRTLLDETARQLTEAAAHRDHPFQHLTRALGRSPDTAAAGLFQLLFESELDTAAPLAPATGLDVAHFDVPPAHVLHDAVVTARRTAGGAALCWVYDADLFEPRTIAAVARHFTSLLAAAVADPAAAVATLPMLSEEDHEEIRRHWNTARTPYRREPVHRLIEDQVRRTPDSTAVEFGAERLSYAELDRRADRLAGHLLAGGAVAGDMVGLCLDRSAELVVAVLAILKAGCVVVPLDAAYPQERLDYMVTDAGVRVVITTRELAGRLPDTAGALIRLDADEITGSAGDLVDDLGPDAAAYCIYTSGSTGAPKGVVVDHGAVANLVAWHADAWHAEPGTRALLYSPISFDVSFHEILAGLCTGATLVQVDETTRRNPMALLDFARAHDIEKWYLPFVALQQVAQAARTAEVPTGLRELIVGGEVLRITPEIRDFARRTGCVIHNHYGSTECIDVTTHTLSGDPARWPDVAPIGRANVHNMNLYVLDDAQQLLPVGVVGELYGEGDCLARHYHGRPELTEQRFLPSPFGVQGTRLYRLGDLGRYLPDGTVECLGRVDTQLKIRGFRVEPAEVETVLAEHPAVAECVVAARTTAAGRTRLVAYVVPHAGHDSAELPEVLRARVAERLPEHFVPSAFVVLDALPLTPSGKVSVRDLPDPSPAPPATPVGSSLHTALVTRIWCELLELPDLDPRRTFFELGGDSVLLVRAHQQLCAATGIELPVETLFRYPTAETLTRFLDGQVPEAPAVTSPAARSADRDIAVIGMACRVPGARNVAEFWANLRNGVESIRPLTAEEIVRLDPDQTADPHFVGVGAVVDDADRFDAEFFGYSAAEAEVIDPQQRLFLECAWEAVEHAGIDPRQQRTGVYAGASMSTYLVNNVLPAKLRSGTFLSHRHFDRASELRIEQGNANDHLPTRVSFKLGLRGPSVNVQSTCSTSLVAVHLASQALLNGDCEVALAGGVSVITPQHTGYLWRDGMMLSRDGHCRAFDANADGTVFGNGLGVVVLKRLSAALADGDHVHAVIKGSAVNNDGESKMDYSGPSAAAQADVIAQAHANAGVTADDISYVEAHGTATLLGDPIEIAGLTEAFRRTATRADIRCAIGSVKTNVGHLDEAAGVIGLIKTVLGLSHRELPPSLHFTSPNPLAGLPASPFHVNAELREWPAPDGRPRRAGVSSFGMGGTNCHVVLEEPSAVEHEPPSRDRAAHILPISARSANALRTAARRYIERLEGQDDVEFANICHSAATARRHFDTRVAVLASNAEDARSQLDALVAQPRFPAVASHSGDGRPPLAFLFTGQGTQYAGMGFSLYETQPVFRAAIDHCDEILRPLTGRSLVDTMYGTDPDPSLDETAVAQPALFAVGHALTRLWESWGIRPDLVLGHSLGEFVAACAAGVFSVEDGLKLVAARGQLMQSLPRVGGMTLVNAGVERVTPYLAGHDETVSIAAVNSPTTTVISGQADALNDICRALQSNGVETIPLNISHAAHSPLMRPMVEPFRAVAESIRFSPPTVRVVSTVTGQSADAREWESADYWVEHILRPVRFDSAVRAAHRLGARAFVEIGAKPTLSNLGRQCLGAGGLLWLPSLTPKDPDAALDGLRKLYLAGTDVDWHGFDAPFRRRRVQVPAYAFQRTRHWIEPSPAEHVQDDAEPPRTFELGWEPLARIEATPSPVRRYVIIGAASGLAGTIACQLKARGHDCVEMEAGDLTGFVPRADGSHIVFVPEATDVPGTVARSLADAKRIVEFAVGPGAAEKLWFITRQSELGTPTTEAELGQTGLAALARTINAEHPELDCAALTVPPVLDSHEAELVATLIGGAAPAGEEQLAVHQGRVHLARLHARPEPAATAVPRLPIRAGGVYVITGGTGGLGLRLAVTTARLKPGRIVLVSRSGHPAPEDAATWAELAATGVPVDTVRADVADAARMREVLASCGSGLRGVFHCAGVVDDGIFLRQTTPRLSAVLRSKVDGAWLLHELTRDHDLDFFVLFSSSASVLGYRGQASYAAANEFLDALARHRRHHGVPALSVSWGSWAESGMTARIHEAHRARLRDDGETPLSTEHGLAALATLMAGDAPHVAVANMDWTAFARSRPRVPSMIKALVEQDAEPATGAAGTSYRATLRQAPPARARALLRNTVTAAVRSVLGGGADDLDPTRGFEDLGVDSLGALDLRGKLQAELGLSLPATLAFDHPCLDALIRHIEEEHLAEEILTMPSSGTVTEQTETRQSASPAEAERAVAIIGMSCRFPGAATPDEFWQLLSEGRDAVRDVPGDRWDVDALYDASPDAPGKIYIRQAALIDDADRFDAAFFGISPREALSMDPRHRMLLEAAWSAIEDAGIDPMSLRGTDTAVYLGGDEFTNDYLRQAEPQLGTEPYISTGTTLSFTAGRLSYKLGLHGPSMVIATACSSSLVAVHSAVRAIRGGECGMAIVGGAKLVLGSEETVQLCKLRVLAPDGRSKAFAADADGLGRGEGCAAVLLKRLDRAIADGDPVLAVIRGTAVNHDGPSSGLTVPNGGAQARLITTALADAGVAPADVTYVEAHGAGTPLGDPIEINALGAVFKDRTSPLRIGSVKANIGHLEEVAGLAGLIKTVLAVRHGVIPPQLHCDVLTDKVEWRNLPVVVERTGTAWPADAPRIAGVSSFGASGTNAHVVIEAHRSQPARTSASHDRHVFTFSARNDTDLDAVLRRFVDVLPTPHDPAQVAFTLQTVRRRHRCRLAVVAPDTTVLRERLLAFLQGRTDVPGLVQGQAGEDDGLAAETLSRMVAERDLTGLAEMWCGGYEIDWQRLYAPQLPQRVSLPAYPFKRERVWINENDRLREALAPLPEPVPAAPPTAAPRHDGVIEELRGQVAELLGMPADDLPATVPFDELGADSLIFMRVSQFIRDRFRLVISFQQLIEEASTLVELAALVTAQMPRPAPHEIAPVAPAPARMPEPEFRSGPSTLLKAPQAAERLTDRQARFVAELVDAYTARTRASKAQAELDRPFMANCRMPPFQAICKEMSYPIIAERSAGPRFWDVDGNEYLDISMGYGVHLFGYQPEFIVDALRSQLADGFHIGPQSSQAGRAARLLCELTGMQRAVFCNSGTEAVMAALRFARAATKRTRFVMFEGSYHGWSDHTLALPSGTQNSIPMARGIAAGAMNDVVVLEYGAEESLETIRALGGELAAVLVEPVQSRRPDLQPKRFLHELRELTRACGTALIFDEIVTGFRVDPGGAQVWSGVDADIVTYGKILGGGMPVGAVAGRAEFMDTVDGGQWNYGDDSTPTVPTTFFGGTFNKNPMTMAATQAVLTHLKEQGPELQRRLADNVAWLAHDFNTFCEREEFPLRIVQFSSVFRFIGDGEYSLQRYPIAIDLFFHLLALKGIYVLETRVCFLSTGHTQEDLRHISDTAKACLNALRDGGFFGRAVPAARTTLPRGERFATDASLDRGFTVSPRTTEAACGDVLLTGATGFLGAHLVHDLLRDTSARIHCLVRARDAEQARQRVIDNLAANGCLTESARDRVIAVPADLSQPRLGLSDAAWRELGGQIDAIYHNGAHVNSLLPYDKLRLANVEGTRELLRLAVDNKTKAFHYISSDAVFDAYGYLRNATIYEDQPLAHCDSLYGGGYAESKWVADKLVENARAAGLPASIYRPGTITGALAGGCGQLGDYFTRFIKGVLQLGACPEISATIDFSPVDVVSGMIVELSQNTTSGRTFHLTHRDPITYREFIDAIRDTGYQLDVVPLHEWEPVLENLRYEDDNALYPLLPLFTESADPFFRPARLDVRNARAGAQSRSEACPPILELIPLYLTRFAEQGFLEGPPELSRRRSAS</sequence>
<dbReference type="InterPro" id="IPR014031">
    <property type="entry name" value="Ketoacyl_synth_C"/>
</dbReference>
<keyword evidence="13" id="KW-1185">Reference proteome</keyword>
<dbReference type="Pfam" id="PF00668">
    <property type="entry name" value="Condensation"/>
    <property type="match status" value="1"/>
</dbReference>
<dbReference type="SUPFAM" id="SSF51735">
    <property type="entry name" value="NAD(P)-binding Rossmann-fold domains"/>
    <property type="match status" value="3"/>
</dbReference>
<keyword evidence="5" id="KW-0808">Transferase</keyword>
<dbReference type="SMART" id="SM00823">
    <property type="entry name" value="PKS_PP"/>
    <property type="match status" value="3"/>
</dbReference>
<dbReference type="Gene3D" id="3.40.366.10">
    <property type="entry name" value="Malonyl-Coenzyme A Acyl Carrier Protein, domain 2"/>
    <property type="match status" value="1"/>
</dbReference>
<dbReference type="InterPro" id="IPR015422">
    <property type="entry name" value="PyrdxlP-dep_Trfase_small"/>
</dbReference>
<feature type="domain" description="Ketosynthase family 3 (KS3)" evidence="11">
    <location>
        <begin position="2519"/>
        <end position="2940"/>
    </location>
</feature>
<dbReference type="PANTHER" id="PTHR43775:SF51">
    <property type="entry name" value="INACTIVE PHENOLPHTHIOCEROL SYNTHESIS POLYKETIDE SYNTHASE TYPE I PKS1-RELATED"/>
    <property type="match status" value="1"/>
</dbReference>
<protein>
    <submittedName>
        <fullName evidence="12">Amino acid adenylation domain-containing protein/thioester reductase-like protein</fullName>
    </submittedName>
</protein>
<dbReference type="Pfam" id="PF00698">
    <property type="entry name" value="Acyl_transf_1"/>
    <property type="match status" value="1"/>
</dbReference>
<evidence type="ECO:0000256" key="2">
    <source>
        <dbReference type="ARBA" id="ARBA00022450"/>
    </source>
</evidence>
<keyword evidence="4" id="KW-0436">Ligase</keyword>
<dbReference type="CDD" id="cd00610">
    <property type="entry name" value="OAT_like"/>
    <property type="match status" value="1"/>
</dbReference>
<dbReference type="SUPFAM" id="SSF56801">
    <property type="entry name" value="Acetyl-CoA synthetase-like"/>
    <property type="match status" value="1"/>
</dbReference>
<evidence type="ECO:0000256" key="7">
    <source>
        <dbReference type="ARBA" id="ARBA00023315"/>
    </source>
</evidence>
<dbReference type="InterPro" id="IPR014030">
    <property type="entry name" value="Ketoacyl_synth_N"/>
</dbReference>
<dbReference type="Gene3D" id="2.30.38.10">
    <property type="entry name" value="Luciferase, Domain 3"/>
    <property type="match status" value="1"/>
</dbReference>
<dbReference type="Pfam" id="PF02801">
    <property type="entry name" value="Ketoacyl-synt_C"/>
    <property type="match status" value="2"/>
</dbReference>
<evidence type="ECO:0000256" key="4">
    <source>
        <dbReference type="ARBA" id="ARBA00022598"/>
    </source>
</evidence>
<feature type="domain" description="Carrier" evidence="10">
    <location>
        <begin position="3124"/>
        <end position="3199"/>
    </location>
</feature>
<dbReference type="Pfam" id="PF08659">
    <property type="entry name" value="KR"/>
    <property type="match status" value="1"/>
</dbReference>
<dbReference type="SMART" id="SM01294">
    <property type="entry name" value="PKS_PP_betabranch"/>
    <property type="match status" value="1"/>
</dbReference>
<dbReference type="Pfam" id="PF07993">
    <property type="entry name" value="NAD_binding_4"/>
    <property type="match status" value="1"/>
</dbReference>
<gene>
    <name evidence="12" type="ORF">C8D87_115108</name>
</gene>
<dbReference type="Proteomes" id="UP000248714">
    <property type="component" value="Unassembled WGS sequence"/>
</dbReference>
<dbReference type="Pfam" id="PF22621">
    <property type="entry name" value="CurL-like_PKS_C"/>
    <property type="match status" value="1"/>
</dbReference>
<keyword evidence="6" id="KW-0663">Pyridoxal phosphate</keyword>
<dbReference type="InterPro" id="IPR057326">
    <property type="entry name" value="KR_dom"/>
</dbReference>
<proteinExistence type="inferred from homology"/>
<feature type="compositionally biased region" description="Polar residues" evidence="9">
    <location>
        <begin position="2498"/>
        <end position="2514"/>
    </location>
</feature>
<dbReference type="InterPro" id="IPR013120">
    <property type="entry name" value="FAR_NAD-bd"/>
</dbReference>
<dbReference type="CDD" id="cd00833">
    <property type="entry name" value="PKS"/>
    <property type="match status" value="2"/>
</dbReference>
<dbReference type="Gene3D" id="3.30.300.30">
    <property type="match status" value="1"/>
</dbReference>
<dbReference type="Gene3D" id="3.40.47.10">
    <property type="match status" value="2"/>
</dbReference>
<evidence type="ECO:0000313" key="13">
    <source>
        <dbReference type="Proteomes" id="UP000248714"/>
    </source>
</evidence>
<dbReference type="PROSITE" id="PS00606">
    <property type="entry name" value="KS3_1"/>
    <property type="match status" value="1"/>
</dbReference>
<keyword evidence="7" id="KW-0012">Acyltransferase</keyword>
<dbReference type="InterPro" id="IPR006162">
    <property type="entry name" value="Ppantetheine_attach_site"/>
</dbReference>
<dbReference type="Gene3D" id="3.90.1150.10">
    <property type="entry name" value="Aspartate Aminotransferase, domain 1"/>
    <property type="match status" value="1"/>
</dbReference>
<dbReference type="NCBIfam" id="TIGR01746">
    <property type="entry name" value="Thioester-redct"/>
    <property type="match status" value="1"/>
</dbReference>
<dbReference type="NCBIfam" id="TIGR01733">
    <property type="entry name" value="AA-adenyl-dom"/>
    <property type="match status" value="1"/>
</dbReference>
<dbReference type="InterPro" id="IPR032821">
    <property type="entry name" value="PKS_assoc"/>
</dbReference>
<feature type="domain" description="Carrier" evidence="10">
    <location>
        <begin position="950"/>
        <end position="1025"/>
    </location>
</feature>
<name>A0ABX9DVQ3_9PSEU</name>
<feature type="domain" description="Carrier" evidence="10">
    <location>
        <begin position="2415"/>
        <end position="2489"/>
    </location>
</feature>
<dbReference type="PROSITE" id="PS00600">
    <property type="entry name" value="AA_TRANSFER_CLASS_3"/>
    <property type="match status" value="1"/>
</dbReference>
<evidence type="ECO:0000259" key="10">
    <source>
        <dbReference type="PROSITE" id="PS50075"/>
    </source>
</evidence>
<comment type="caution">
    <text evidence="12">The sequence shown here is derived from an EMBL/GenBank/DDBJ whole genome shotgun (WGS) entry which is preliminary data.</text>
</comment>
<dbReference type="SUPFAM" id="SSF52777">
    <property type="entry name" value="CoA-dependent acyltransferases"/>
    <property type="match status" value="2"/>
</dbReference>
<dbReference type="InterPro" id="IPR023213">
    <property type="entry name" value="CAT-like_dom_sf"/>
</dbReference>
<dbReference type="SUPFAM" id="SSF55048">
    <property type="entry name" value="Probable ACP-binding domain of malonyl-CoA ACP transacylase"/>
    <property type="match status" value="1"/>
</dbReference>
<evidence type="ECO:0000256" key="3">
    <source>
        <dbReference type="ARBA" id="ARBA00022553"/>
    </source>
</evidence>
<accession>A0ABX9DVQ3</accession>
<dbReference type="InterPro" id="IPR014043">
    <property type="entry name" value="Acyl_transferase_dom"/>
</dbReference>
<comment type="similarity">
    <text evidence="8">In the C-terminal section; belongs to the NRP synthetase family.</text>
</comment>
<dbReference type="PROSITE" id="PS00012">
    <property type="entry name" value="PHOSPHOPANTETHEINE"/>
    <property type="match status" value="2"/>
</dbReference>
<dbReference type="Gene3D" id="3.40.50.980">
    <property type="match status" value="2"/>
</dbReference>
<dbReference type="Pfam" id="PF00550">
    <property type="entry name" value="PP-binding"/>
    <property type="match status" value="3"/>
</dbReference>
<dbReference type="SUPFAM" id="SSF47336">
    <property type="entry name" value="ACP-like"/>
    <property type="match status" value="3"/>
</dbReference>
<evidence type="ECO:0000256" key="5">
    <source>
        <dbReference type="ARBA" id="ARBA00022679"/>
    </source>
</evidence>
<dbReference type="RefSeq" id="WP_112232215.1">
    <property type="nucleotide sequence ID" value="NZ_QLTT01000015.1"/>
</dbReference>
<dbReference type="SUPFAM" id="SSF53901">
    <property type="entry name" value="Thiolase-like"/>
    <property type="match status" value="2"/>
</dbReference>
<feature type="region of interest" description="Disordered" evidence="9">
    <location>
        <begin position="2498"/>
        <end position="2517"/>
    </location>
</feature>
<dbReference type="InterPro" id="IPR015424">
    <property type="entry name" value="PyrdxlP-dep_Trfase"/>
</dbReference>
<dbReference type="InterPro" id="IPR036736">
    <property type="entry name" value="ACP-like_sf"/>
</dbReference>
<dbReference type="CDD" id="cd05235">
    <property type="entry name" value="SDR_e1"/>
    <property type="match status" value="1"/>
</dbReference>
<dbReference type="Gene3D" id="3.30.559.30">
    <property type="entry name" value="Nonribosomal peptide synthetase, condensation domain"/>
    <property type="match status" value="1"/>
</dbReference>
<dbReference type="InterPro" id="IPR016035">
    <property type="entry name" value="Acyl_Trfase/lysoPLipase"/>
</dbReference>
<evidence type="ECO:0000256" key="8">
    <source>
        <dbReference type="ARBA" id="ARBA00029443"/>
    </source>
</evidence>
<dbReference type="InterPro" id="IPR036291">
    <property type="entry name" value="NAD(P)-bd_dom_sf"/>
</dbReference>
<dbReference type="SMART" id="SM00822">
    <property type="entry name" value="PKS_KR"/>
    <property type="match status" value="1"/>
</dbReference>
<dbReference type="InterPro" id="IPR025110">
    <property type="entry name" value="AMP-bd_C"/>
</dbReference>
<keyword evidence="3" id="KW-0597">Phosphoprotein</keyword>
<dbReference type="InterPro" id="IPR013968">
    <property type="entry name" value="PKS_KR"/>
</dbReference>
<keyword evidence="2" id="KW-0596">Phosphopantetheine</keyword>
<dbReference type="SUPFAM" id="SSF52151">
    <property type="entry name" value="FabD/lysophospholipase-like"/>
    <property type="match status" value="1"/>
</dbReference>
<dbReference type="InterPro" id="IPR020806">
    <property type="entry name" value="PKS_PP-bd"/>
</dbReference>
<dbReference type="SMART" id="SM00827">
    <property type="entry name" value="PKS_AT"/>
    <property type="match status" value="1"/>
</dbReference>
<dbReference type="InterPro" id="IPR050091">
    <property type="entry name" value="PKS_NRPS_Biosynth_Enz"/>
</dbReference>
<evidence type="ECO:0000259" key="11">
    <source>
        <dbReference type="PROSITE" id="PS52004"/>
    </source>
</evidence>
<dbReference type="Pfam" id="PF13193">
    <property type="entry name" value="AMP-binding_C"/>
    <property type="match status" value="1"/>
</dbReference>
<organism evidence="12 13">
    <name type="scientific">Lentzea atacamensis</name>
    <dbReference type="NCBI Taxonomy" id="531938"/>
    <lineage>
        <taxon>Bacteria</taxon>
        <taxon>Bacillati</taxon>
        <taxon>Actinomycetota</taxon>
        <taxon>Actinomycetes</taxon>
        <taxon>Pseudonocardiales</taxon>
        <taxon>Pseudonocardiaceae</taxon>
        <taxon>Lentzea</taxon>
    </lineage>
</organism>
<dbReference type="InterPro" id="IPR000873">
    <property type="entry name" value="AMP-dep_synth/lig_dom"/>
</dbReference>
<dbReference type="Pfam" id="PF00109">
    <property type="entry name" value="ketoacyl-synt"/>
    <property type="match status" value="2"/>
</dbReference>
<dbReference type="PROSITE" id="PS50075">
    <property type="entry name" value="CARRIER"/>
    <property type="match status" value="3"/>
</dbReference>
<dbReference type="Pfam" id="PF00501">
    <property type="entry name" value="AMP-binding"/>
    <property type="match status" value="1"/>
</dbReference>
<dbReference type="InterPro" id="IPR010080">
    <property type="entry name" value="Thioester_reductase-like_dom"/>
</dbReference>
<evidence type="ECO:0000256" key="6">
    <source>
        <dbReference type="ARBA" id="ARBA00022898"/>
    </source>
</evidence>
<dbReference type="InterPro" id="IPR005814">
    <property type="entry name" value="Aminotrans_3"/>
</dbReference>
<dbReference type="Gene3D" id="3.40.50.720">
    <property type="entry name" value="NAD(P)-binding Rossmann-like Domain"/>
    <property type="match status" value="2"/>
</dbReference>
<dbReference type="Gene3D" id="3.30.559.10">
    <property type="entry name" value="Chloramphenicol acetyltransferase-like domain"/>
    <property type="match status" value="1"/>
</dbReference>
<dbReference type="Gene3D" id="1.10.1240.100">
    <property type="match status" value="1"/>
</dbReference>